<dbReference type="GO" id="GO:0052621">
    <property type="term" value="F:diguanylate cyclase activity"/>
    <property type="evidence" value="ECO:0007669"/>
    <property type="project" value="UniProtKB-EC"/>
</dbReference>
<dbReference type="InterPro" id="IPR043128">
    <property type="entry name" value="Rev_trsase/Diguanyl_cyclase"/>
</dbReference>
<evidence type="ECO:0000259" key="3">
    <source>
        <dbReference type="PROSITE" id="PS50887"/>
    </source>
</evidence>
<dbReference type="Proteomes" id="UP000191116">
    <property type="component" value="Unassembled WGS sequence"/>
</dbReference>
<dbReference type="NCBIfam" id="TIGR00254">
    <property type="entry name" value="GGDEF"/>
    <property type="match status" value="1"/>
</dbReference>
<dbReference type="RefSeq" id="WP_080175705.1">
    <property type="nucleotide sequence ID" value="NZ_AP024854.1"/>
</dbReference>
<name>A0A1T4UAD3_9GAMM</name>
<reference evidence="4 5" key="1">
    <citation type="submission" date="2017-02" db="EMBL/GenBank/DDBJ databases">
        <authorList>
            <person name="Peterson S.W."/>
        </authorList>
    </citation>
    <scope>NUCLEOTIDE SEQUENCE [LARGE SCALE GENOMIC DNA]</scope>
    <source>
        <strain evidence="4 5">CECT 9189</strain>
    </source>
</reference>
<dbReference type="Gene3D" id="3.30.70.270">
    <property type="match status" value="1"/>
</dbReference>
<dbReference type="EMBL" id="FUWP01000019">
    <property type="protein sequence ID" value="SKA49674.1"/>
    <property type="molecule type" value="Genomic_DNA"/>
</dbReference>
<feature type="domain" description="GGDEF" evidence="3">
    <location>
        <begin position="389"/>
        <end position="520"/>
    </location>
</feature>
<organism evidence="4 5">
    <name type="scientific">Photobacterium toruni</name>
    <dbReference type="NCBI Taxonomy" id="1935446"/>
    <lineage>
        <taxon>Bacteria</taxon>
        <taxon>Pseudomonadati</taxon>
        <taxon>Pseudomonadota</taxon>
        <taxon>Gammaproteobacteria</taxon>
        <taxon>Vibrionales</taxon>
        <taxon>Vibrionaceae</taxon>
        <taxon>Photobacterium</taxon>
    </lineage>
</organism>
<accession>A0A1T4UAD3</accession>
<dbReference type="PANTHER" id="PTHR45138:SF9">
    <property type="entry name" value="DIGUANYLATE CYCLASE DGCM-RELATED"/>
    <property type="match status" value="1"/>
</dbReference>
<dbReference type="Pfam" id="PF20975">
    <property type="entry name" value="DGCcoil"/>
    <property type="match status" value="1"/>
</dbReference>
<dbReference type="InterPro" id="IPR048516">
    <property type="entry name" value="DGCcoil"/>
</dbReference>
<evidence type="ECO:0000256" key="2">
    <source>
        <dbReference type="ARBA" id="ARBA00034247"/>
    </source>
</evidence>
<dbReference type="EC" id="2.7.7.65" evidence="1"/>
<proteinExistence type="predicted"/>
<dbReference type="OrthoDB" id="9812260at2"/>
<protein>
    <recommendedName>
        <fullName evidence="1">diguanylate cyclase</fullName>
        <ecNumber evidence="1">2.7.7.65</ecNumber>
    </recommendedName>
</protein>
<dbReference type="AlphaFoldDB" id="A0A1T4UAD3"/>
<dbReference type="CDD" id="cd01949">
    <property type="entry name" value="GGDEF"/>
    <property type="match status" value="1"/>
</dbReference>
<dbReference type="PANTHER" id="PTHR45138">
    <property type="entry name" value="REGULATORY COMPONENTS OF SENSORY TRANSDUCTION SYSTEM"/>
    <property type="match status" value="1"/>
</dbReference>
<comment type="catalytic activity">
    <reaction evidence="2">
        <text>2 GTP = 3',3'-c-di-GMP + 2 diphosphate</text>
        <dbReference type="Rhea" id="RHEA:24898"/>
        <dbReference type="ChEBI" id="CHEBI:33019"/>
        <dbReference type="ChEBI" id="CHEBI:37565"/>
        <dbReference type="ChEBI" id="CHEBI:58805"/>
        <dbReference type="EC" id="2.7.7.65"/>
    </reaction>
</comment>
<sequence>MTDISAIVAEVSILKQQLDKSQLSYRDSNLKSRREIVILKRLITRLTIACRGIDNDLDSILQSITHDLEQPLDISRLIPRLAMVERLVIQQADVILHQNQYLQQQINQHSHSLSHFQDLPASLQQDLHHLFNQQPTTLLDNHHRIVHLLELYGRGIKLMATRNNITAQLNDEHKKNFEIELVAELQLIITEIDFTNEQGQQLFTIRNQLAQGVDQQTLLALLLQVLRLIVSGTNAERHASQRFLNTLNSDLASLHNNTTKTVNSFTVLHQHRCDFNNNISTIAAKINREIDLKKATETVSSSWLNIAHELHQLAQRNHQLEQREQALIEQLNHNDNKVLHLQEQTYSYRQRLSQQEQNIFRDKLTLTYNRSAFNDRIEHEYQRWLRYQNPLLLVLIDIDNFTHLNENYGHHAGDKALKIIAQTISQQLNPTDFIARFNEDAFILLMTDINQQQCHQAMDNIRTAIMQLPLHFKGESVSMSVSICSSFFKTKDTPNNVIQRIETALRHSQGQSCNTIIHQD</sequence>
<evidence type="ECO:0000313" key="4">
    <source>
        <dbReference type="EMBL" id="SKA49674.1"/>
    </source>
</evidence>
<dbReference type="Pfam" id="PF00990">
    <property type="entry name" value="GGDEF"/>
    <property type="match status" value="1"/>
</dbReference>
<dbReference type="InterPro" id="IPR050469">
    <property type="entry name" value="Diguanylate_Cyclase"/>
</dbReference>
<gene>
    <name evidence="4" type="primary">cph2_5</name>
    <name evidence="4" type="ORF">CZ814_02949</name>
</gene>
<dbReference type="SUPFAM" id="SSF55073">
    <property type="entry name" value="Nucleotide cyclase"/>
    <property type="match status" value="1"/>
</dbReference>
<dbReference type="PROSITE" id="PS50887">
    <property type="entry name" value="GGDEF"/>
    <property type="match status" value="1"/>
</dbReference>
<dbReference type="SMART" id="SM00267">
    <property type="entry name" value="GGDEF"/>
    <property type="match status" value="1"/>
</dbReference>
<evidence type="ECO:0000313" key="5">
    <source>
        <dbReference type="Proteomes" id="UP000191116"/>
    </source>
</evidence>
<dbReference type="InterPro" id="IPR029787">
    <property type="entry name" value="Nucleotide_cyclase"/>
</dbReference>
<evidence type="ECO:0000256" key="1">
    <source>
        <dbReference type="ARBA" id="ARBA00012528"/>
    </source>
</evidence>
<dbReference type="InterPro" id="IPR000160">
    <property type="entry name" value="GGDEF_dom"/>
</dbReference>